<evidence type="ECO:0000313" key="1">
    <source>
        <dbReference type="EMBL" id="KAJ3492530.1"/>
    </source>
</evidence>
<gene>
    <name evidence="1" type="ORF">NLG97_g5331</name>
</gene>
<keyword evidence="2" id="KW-1185">Reference proteome</keyword>
<protein>
    <submittedName>
        <fullName evidence="1">Uncharacterized protein</fullName>
    </submittedName>
</protein>
<sequence>MASTEDLRPNAHFTRNTSSASDLEMGDYASHASHASHDVEFSEGEKYFIGPRNLSHHSRWPMFLRLHGSITPLMIFPLFMVLVWTTAVTCVSLLYHNIGINPLLLTVLGFVVALSLSFRSSTAYERYNDGRKYWAQLTLTTQSLARLVWIHADERPEHEVEDLLAKISFCNMLVTFCIALKHRLRFEPYTHYDDLQFRLKHLYTLAHSAKPRDWEEPSNLKLIGLLLGLPMAEDNPRKLMKGNTKPLGNIPLELLSACSAYIKTIINNGTFKTPFYQAQSLTLIAQMNDALTGTERVLNTPLPLAYTIAISQITWVYILILPFQLVKALKWVTIPATFFAAYIILGLALIGSEVENPFGYDVNDLPLDHFCEQIRHDIEVIMSRPVPTDFEKHEDNAILYPLSQHGYEALRKTKTVREIRDMLPRTLKTVANTAAVNRYTLMPRYDQDRLGVIFRASPRQANVMIVAGTVTDEMTPAVRQCYDQMPDSAWAAATTAAGTTTTVIQSIEAWIASCLWMSMFPDARRRLRRSCKSNMPMPKEAYESVLSVSPWTTVTSARVSVVVAALSAVGVRVLGGIVLLHSVLLEWSWWAVAFPTLTALTLAYPEAAIALRDGQVPDGVPLFIGTPCFRRIRGAKLAGTGLQGQS</sequence>
<organism evidence="1 2">
    <name type="scientific">Lecanicillium saksenae</name>
    <dbReference type="NCBI Taxonomy" id="468837"/>
    <lineage>
        <taxon>Eukaryota</taxon>
        <taxon>Fungi</taxon>
        <taxon>Dikarya</taxon>
        <taxon>Ascomycota</taxon>
        <taxon>Pezizomycotina</taxon>
        <taxon>Sordariomycetes</taxon>
        <taxon>Hypocreomycetidae</taxon>
        <taxon>Hypocreales</taxon>
        <taxon>Cordycipitaceae</taxon>
        <taxon>Lecanicillium</taxon>
    </lineage>
</organism>
<dbReference type="Proteomes" id="UP001148737">
    <property type="component" value="Unassembled WGS sequence"/>
</dbReference>
<proteinExistence type="predicted"/>
<dbReference type="EMBL" id="JANAKD010000590">
    <property type="protein sequence ID" value="KAJ3492530.1"/>
    <property type="molecule type" value="Genomic_DNA"/>
</dbReference>
<accession>A0ACC1QV60</accession>
<evidence type="ECO:0000313" key="2">
    <source>
        <dbReference type="Proteomes" id="UP001148737"/>
    </source>
</evidence>
<comment type="caution">
    <text evidence="1">The sequence shown here is derived from an EMBL/GenBank/DDBJ whole genome shotgun (WGS) entry which is preliminary data.</text>
</comment>
<name>A0ACC1QV60_9HYPO</name>
<reference evidence="1" key="1">
    <citation type="submission" date="2022-07" db="EMBL/GenBank/DDBJ databases">
        <title>Genome Sequence of Lecanicillium saksenae.</title>
        <authorList>
            <person name="Buettner E."/>
        </authorList>
    </citation>
    <scope>NUCLEOTIDE SEQUENCE</scope>
    <source>
        <strain evidence="1">VT-O1</strain>
    </source>
</reference>